<dbReference type="CDD" id="cd05013">
    <property type="entry name" value="SIS_RpiR"/>
    <property type="match status" value="1"/>
</dbReference>
<dbReference type="PROSITE" id="PS51464">
    <property type="entry name" value="SIS"/>
    <property type="match status" value="1"/>
</dbReference>
<evidence type="ECO:0000256" key="1">
    <source>
        <dbReference type="ARBA" id="ARBA00023015"/>
    </source>
</evidence>
<evidence type="ECO:0000313" key="7">
    <source>
        <dbReference type="Proteomes" id="UP001282284"/>
    </source>
</evidence>
<dbReference type="RefSeq" id="WP_317943152.1">
    <property type="nucleotide sequence ID" value="NZ_JAUBDI010000005.1"/>
</dbReference>
<dbReference type="InterPro" id="IPR009057">
    <property type="entry name" value="Homeodomain-like_sf"/>
</dbReference>
<feature type="domain" description="HTH rpiR-type" evidence="4">
    <location>
        <begin position="1"/>
        <end position="77"/>
    </location>
</feature>
<evidence type="ECO:0000256" key="2">
    <source>
        <dbReference type="ARBA" id="ARBA00023125"/>
    </source>
</evidence>
<evidence type="ECO:0000259" key="5">
    <source>
        <dbReference type="PROSITE" id="PS51464"/>
    </source>
</evidence>
<dbReference type="InterPro" id="IPR046348">
    <property type="entry name" value="SIS_dom_sf"/>
</dbReference>
<reference evidence="6 7" key="1">
    <citation type="submission" date="2023-06" db="EMBL/GenBank/DDBJ databases">
        <title>Sporosarcina sp. nov., isolated from Korean traditional fermented seafood 'Jeotgal'.</title>
        <authorList>
            <person name="Yang A.I."/>
            <person name="Shin N.-R."/>
        </authorList>
    </citation>
    <scope>NUCLEOTIDE SEQUENCE [LARGE SCALE GENOMIC DNA]</scope>
    <source>
        <strain evidence="6 7">KCTC13119</strain>
    </source>
</reference>
<dbReference type="PANTHER" id="PTHR30514:SF18">
    <property type="entry name" value="RPIR-FAMILY TRANSCRIPTIONAL REGULATOR"/>
    <property type="match status" value="1"/>
</dbReference>
<keyword evidence="7" id="KW-1185">Reference proteome</keyword>
<dbReference type="Pfam" id="PF01418">
    <property type="entry name" value="HTH_6"/>
    <property type="match status" value="1"/>
</dbReference>
<dbReference type="Pfam" id="PF01380">
    <property type="entry name" value="SIS"/>
    <property type="match status" value="1"/>
</dbReference>
<feature type="domain" description="SIS" evidence="5">
    <location>
        <begin position="116"/>
        <end position="250"/>
    </location>
</feature>
<keyword evidence="2" id="KW-0238">DNA-binding</keyword>
<dbReference type="EMBL" id="JAUBDI010000005">
    <property type="protein sequence ID" value="MDW0113059.1"/>
    <property type="molecule type" value="Genomic_DNA"/>
</dbReference>
<sequence>MRYDERTKKEYEKLTAGLKKVAEALLTNPILFATHPAKKIAHVLGVGETMIIRFAKAIHYEGFSALQTDVQRSLLTIRSPENKRADQHPFSGIMESDSDNITQIAGHLDWAVAEKIVDCLVEAEAINVIGYYQSFAYAHWFTVLLNTLLGNTTLYRPETDIGMTKRGSGQCVVIFSYYRYALGTIRLAEEARANGNQVIVITDSGSSPVVDFADHVLVIPISQKSVLEKGPVTFSVLNSLLLHVAQRIDKLDLINPANNYYIQ</sequence>
<proteinExistence type="predicted"/>
<keyword evidence="3" id="KW-0804">Transcription</keyword>
<evidence type="ECO:0000259" key="4">
    <source>
        <dbReference type="PROSITE" id="PS51071"/>
    </source>
</evidence>
<organism evidence="6 7">
    <name type="scientific">Sporosarcina saromensis</name>
    <dbReference type="NCBI Taxonomy" id="359365"/>
    <lineage>
        <taxon>Bacteria</taxon>
        <taxon>Bacillati</taxon>
        <taxon>Bacillota</taxon>
        <taxon>Bacilli</taxon>
        <taxon>Bacillales</taxon>
        <taxon>Caryophanaceae</taxon>
        <taxon>Sporosarcina</taxon>
    </lineage>
</organism>
<dbReference type="SUPFAM" id="SSF46689">
    <property type="entry name" value="Homeodomain-like"/>
    <property type="match status" value="1"/>
</dbReference>
<protein>
    <submittedName>
        <fullName evidence="6">MurR/RpiR family transcriptional regulator</fullName>
    </submittedName>
</protein>
<evidence type="ECO:0000313" key="6">
    <source>
        <dbReference type="EMBL" id="MDW0113059.1"/>
    </source>
</evidence>
<dbReference type="InterPro" id="IPR001347">
    <property type="entry name" value="SIS_dom"/>
</dbReference>
<dbReference type="Proteomes" id="UP001282284">
    <property type="component" value="Unassembled WGS sequence"/>
</dbReference>
<evidence type="ECO:0000256" key="3">
    <source>
        <dbReference type="ARBA" id="ARBA00023163"/>
    </source>
</evidence>
<accession>A0ABU4G7W3</accession>
<name>A0ABU4G7W3_9BACL</name>
<dbReference type="Gene3D" id="1.10.10.10">
    <property type="entry name" value="Winged helix-like DNA-binding domain superfamily/Winged helix DNA-binding domain"/>
    <property type="match status" value="1"/>
</dbReference>
<dbReference type="InterPro" id="IPR036388">
    <property type="entry name" value="WH-like_DNA-bd_sf"/>
</dbReference>
<comment type="caution">
    <text evidence="6">The sequence shown here is derived from an EMBL/GenBank/DDBJ whole genome shotgun (WGS) entry which is preliminary data.</text>
</comment>
<dbReference type="Gene3D" id="3.40.50.10490">
    <property type="entry name" value="Glucose-6-phosphate isomerase like protein, domain 1"/>
    <property type="match status" value="1"/>
</dbReference>
<keyword evidence="1" id="KW-0805">Transcription regulation</keyword>
<dbReference type="PANTHER" id="PTHR30514">
    <property type="entry name" value="GLUCOKINASE"/>
    <property type="match status" value="1"/>
</dbReference>
<dbReference type="InterPro" id="IPR000281">
    <property type="entry name" value="HTH_RpiR"/>
</dbReference>
<dbReference type="InterPro" id="IPR047640">
    <property type="entry name" value="RpiR-like"/>
</dbReference>
<dbReference type="SUPFAM" id="SSF53697">
    <property type="entry name" value="SIS domain"/>
    <property type="match status" value="1"/>
</dbReference>
<dbReference type="InterPro" id="IPR035472">
    <property type="entry name" value="RpiR-like_SIS"/>
</dbReference>
<dbReference type="PROSITE" id="PS51071">
    <property type="entry name" value="HTH_RPIR"/>
    <property type="match status" value="1"/>
</dbReference>
<gene>
    <name evidence="6" type="ORF">QT711_07660</name>
</gene>